<name>A0A3L8S1T1_CHLGU</name>
<protein>
    <submittedName>
        <fullName evidence="1">Uncharacterized protein</fullName>
    </submittedName>
</protein>
<gene>
    <name evidence="1" type="ORF">DV515_00013314</name>
</gene>
<sequence length="149" mass="16820">MVPCDLQKEESENSKQLLYRFDILNSVVWLTSNYQDLTAKATGPSISLQFYGASAGVVSQFSTRRVLLQDPCAGKGSECMGSTGGELEKATSRAPWLYELLSCQGTERLMKRFYQAKQCLAKTPRRREKEKGRERAETLTNHEIDPIFC</sequence>
<dbReference type="AlphaFoldDB" id="A0A3L8S1T1"/>
<organism evidence="1 2">
    <name type="scientific">Chloebia gouldiae</name>
    <name type="common">Gouldian finch</name>
    <name type="synonym">Erythrura gouldiae</name>
    <dbReference type="NCBI Taxonomy" id="44316"/>
    <lineage>
        <taxon>Eukaryota</taxon>
        <taxon>Metazoa</taxon>
        <taxon>Chordata</taxon>
        <taxon>Craniata</taxon>
        <taxon>Vertebrata</taxon>
        <taxon>Euteleostomi</taxon>
        <taxon>Archelosauria</taxon>
        <taxon>Archosauria</taxon>
        <taxon>Dinosauria</taxon>
        <taxon>Saurischia</taxon>
        <taxon>Theropoda</taxon>
        <taxon>Coelurosauria</taxon>
        <taxon>Aves</taxon>
        <taxon>Neognathae</taxon>
        <taxon>Neoaves</taxon>
        <taxon>Telluraves</taxon>
        <taxon>Australaves</taxon>
        <taxon>Passeriformes</taxon>
        <taxon>Passeroidea</taxon>
        <taxon>Passeridae</taxon>
        <taxon>Chloebia</taxon>
    </lineage>
</organism>
<evidence type="ECO:0000313" key="2">
    <source>
        <dbReference type="Proteomes" id="UP000276834"/>
    </source>
</evidence>
<proteinExistence type="predicted"/>
<keyword evidence="2" id="KW-1185">Reference proteome</keyword>
<accession>A0A3L8S1T1</accession>
<dbReference type="EMBL" id="QUSF01000088">
    <property type="protein sequence ID" value="RLV93914.1"/>
    <property type="molecule type" value="Genomic_DNA"/>
</dbReference>
<comment type="caution">
    <text evidence="1">The sequence shown here is derived from an EMBL/GenBank/DDBJ whole genome shotgun (WGS) entry which is preliminary data.</text>
</comment>
<reference evidence="1 2" key="1">
    <citation type="journal article" date="2018" name="Proc. R. Soc. B">
        <title>A non-coding region near Follistatin controls head colour polymorphism in the Gouldian finch.</title>
        <authorList>
            <person name="Toomey M.B."/>
            <person name="Marques C.I."/>
            <person name="Andrade P."/>
            <person name="Araujo P.M."/>
            <person name="Sabatino S."/>
            <person name="Gazda M.A."/>
            <person name="Afonso S."/>
            <person name="Lopes R.J."/>
            <person name="Corbo J.C."/>
            <person name="Carneiro M."/>
        </authorList>
    </citation>
    <scope>NUCLEOTIDE SEQUENCE [LARGE SCALE GENOMIC DNA]</scope>
    <source>
        <strain evidence="1">Red01</strain>
        <tissue evidence="1">Muscle</tissue>
    </source>
</reference>
<evidence type="ECO:0000313" key="1">
    <source>
        <dbReference type="EMBL" id="RLV93914.1"/>
    </source>
</evidence>
<dbReference type="Proteomes" id="UP000276834">
    <property type="component" value="Unassembled WGS sequence"/>
</dbReference>